<protein>
    <submittedName>
        <fullName evidence="1">Uncharacterized protein</fullName>
    </submittedName>
</protein>
<proteinExistence type="predicted"/>
<reference evidence="1 2" key="1">
    <citation type="submission" date="2013-11" db="EMBL/GenBank/DDBJ databases">
        <title>Single cell genomics of uncultured Tannerella BU063 (oral taxon 286).</title>
        <authorList>
            <person name="Beall C.J."/>
            <person name="Campbell A.G."/>
            <person name="Griffen A.L."/>
            <person name="Podar M."/>
            <person name="Leys E.J."/>
        </authorList>
    </citation>
    <scope>NUCLEOTIDE SEQUENCE [LARGE SCALE GENOMIC DNA]</scope>
    <source>
        <strain evidence="1">Cell 8/11</strain>
    </source>
</reference>
<organism evidence="1 2">
    <name type="scientific">Tannerella sp. oral taxon BU063 isolate Cell 8/11</name>
    <dbReference type="NCBI Taxonomy" id="1411915"/>
    <lineage>
        <taxon>Bacteria</taxon>
        <taxon>Pseudomonadati</taxon>
        <taxon>Bacteroidota</taxon>
        <taxon>Bacteroidia</taxon>
        <taxon>Bacteroidales</taxon>
        <taxon>Tannerellaceae</taxon>
        <taxon>Tannerella</taxon>
    </lineage>
</organism>
<accession>W2D029</accession>
<name>W2D029_9BACT</name>
<dbReference type="AlphaFoldDB" id="W2D029"/>
<evidence type="ECO:0000313" key="2">
    <source>
        <dbReference type="Proteomes" id="UP000034980"/>
    </source>
</evidence>
<gene>
    <name evidence="1" type="ORF">T235_11705</name>
</gene>
<evidence type="ECO:0000313" key="1">
    <source>
        <dbReference type="EMBL" id="ETK12116.1"/>
    </source>
</evidence>
<dbReference type="Proteomes" id="UP000034980">
    <property type="component" value="Unassembled WGS sequence"/>
</dbReference>
<comment type="caution">
    <text evidence="1">The sequence shown here is derived from an EMBL/GenBank/DDBJ whole genome shotgun (WGS) entry which is preliminary data.</text>
</comment>
<sequence>MSNKKLARDQILFTRDRILMTLEQEEAGV</sequence>
<dbReference type="EMBL" id="AYYF01001376">
    <property type="protein sequence ID" value="ETK12116.1"/>
    <property type="molecule type" value="Genomic_DNA"/>
</dbReference>